<sequence length="361" mass="40508">MVEPALPWLPKRHRQEILENNNTEDRISVLPNPVLCHILSFVPTKIVVRTTVLSLGWRHLWKNLNTLDFSDDSHELFDEIGESFKRFANFVNSVLKKRNEPHDIHAFRLSCGHSNSDLLNASSVAAWVGTAIGPNLGEFNLTLFISDALGFVVPHSLLSCTKLVTLSLSGGIHVLPKKPLIILFVDIDYLDSFDEILKKCPVLETLCASFVLKQPVRVCMPQTLKTLKLAIKNKVAAAIEVHAPGLACVSFAHTASNFSYIVGDLNNVTEVCLNIYATHEPIYVLLNLLDEIRMTKILALHRLTTKQSGRDGISGNDDDIEHDVTMDYVDDGCKWGGLLERSRKSGDEDDYYREKNKMENF</sequence>
<organism evidence="2 3">
    <name type="scientific">Stylosanthes scabra</name>
    <dbReference type="NCBI Taxonomy" id="79078"/>
    <lineage>
        <taxon>Eukaryota</taxon>
        <taxon>Viridiplantae</taxon>
        <taxon>Streptophyta</taxon>
        <taxon>Embryophyta</taxon>
        <taxon>Tracheophyta</taxon>
        <taxon>Spermatophyta</taxon>
        <taxon>Magnoliopsida</taxon>
        <taxon>eudicotyledons</taxon>
        <taxon>Gunneridae</taxon>
        <taxon>Pentapetalae</taxon>
        <taxon>rosids</taxon>
        <taxon>fabids</taxon>
        <taxon>Fabales</taxon>
        <taxon>Fabaceae</taxon>
        <taxon>Papilionoideae</taxon>
        <taxon>50 kb inversion clade</taxon>
        <taxon>dalbergioids sensu lato</taxon>
        <taxon>Dalbergieae</taxon>
        <taxon>Pterocarpus clade</taxon>
        <taxon>Stylosanthes</taxon>
    </lineage>
</organism>
<dbReference type="PANTHER" id="PTHR31293:SF12">
    <property type="entry name" value="RNI-LIKE SUPERFAMILY PROTEIN"/>
    <property type="match status" value="1"/>
</dbReference>
<dbReference type="EMBL" id="JASCZI010121084">
    <property type="protein sequence ID" value="MED6159588.1"/>
    <property type="molecule type" value="Genomic_DNA"/>
</dbReference>
<dbReference type="PANTHER" id="PTHR31293">
    <property type="entry name" value="RNI-LIKE SUPERFAMILY PROTEIN"/>
    <property type="match status" value="1"/>
</dbReference>
<name>A0ABU6UIV4_9FABA</name>
<evidence type="ECO:0000313" key="2">
    <source>
        <dbReference type="EMBL" id="MED6159588.1"/>
    </source>
</evidence>
<dbReference type="CDD" id="cd22160">
    <property type="entry name" value="F-box_AtFBL13-like"/>
    <property type="match status" value="1"/>
</dbReference>
<evidence type="ECO:0000259" key="1">
    <source>
        <dbReference type="Pfam" id="PF00646"/>
    </source>
</evidence>
<dbReference type="Proteomes" id="UP001341840">
    <property type="component" value="Unassembled WGS sequence"/>
</dbReference>
<protein>
    <recommendedName>
        <fullName evidence="1">F-box domain-containing protein</fullName>
    </recommendedName>
</protein>
<reference evidence="2 3" key="1">
    <citation type="journal article" date="2023" name="Plants (Basel)">
        <title>Bridging the Gap: Combining Genomics and Transcriptomics Approaches to Understand Stylosanthes scabra, an Orphan Legume from the Brazilian Caatinga.</title>
        <authorList>
            <person name="Ferreira-Neto J.R.C."/>
            <person name="da Silva M.D."/>
            <person name="Binneck E."/>
            <person name="de Melo N.F."/>
            <person name="da Silva R.H."/>
            <person name="de Melo A.L.T.M."/>
            <person name="Pandolfi V."/>
            <person name="Bustamante F.O."/>
            <person name="Brasileiro-Vidal A.C."/>
            <person name="Benko-Iseppon A.M."/>
        </authorList>
    </citation>
    <scope>NUCLEOTIDE SEQUENCE [LARGE SCALE GENOMIC DNA]</scope>
    <source>
        <tissue evidence="2">Leaves</tissue>
    </source>
</reference>
<feature type="domain" description="F-box" evidence="1">
    <location>
        <begin position="27"/>
        <end position="65"/>
    </location>
</feature>
<proteinExistence type="predicted"/>
<gene>
    <name evidence="2" type="ORF">PIB30_043614</name>
</gene>
<evidence type="ECO:0000313" key="3">
    <source>
        <dbReference type="Proteomes" id="UP001341840"/>
    </source>
</evidence>
<keyword evidence="3" id="KW-1185">Reference proteome</keyword>
<dbReference type="Gene3D" id="1.20.1280.50">
    <property type="match status" value="1"/>
</dbReference>
<dbReference type="Pfam" id="PF00646">
    <property type="entry name" value="F-box"/>
    <property type="match status" value="1"/>
</dbReference>
<dbReference type="InterPro" id="IPR036047">
    <property type="entry name" value="F-box-like_dom_sf"/>
</dbReference>
<dbReference type="InterPro" id="IPR001810">
    <property type="entry name" value="F-box_dom"/>
</dbReference>
<accession>A0ABU6UIV4</accession>
<comment type="caution">
    <text evidence="2">The sequence shown here is derived from an EMBL/GenBank/DDBJ whole genome shotgun (WGS) entry which is preliminary data.</text>
</comment>
<dbReference type="InterPro" id="IPR055294">
    <property type="entry name" value="FBL60-like"/>
</dbReference>
<dbReference type="SUPFAM" id="SSF81383">
    <property type="entry name" value="F-box domain"/>
    <property type="match status" value="1"/>
</dbReference>
<dbReference type="InterPro" id="IPR053781">
    <property type="entry name" value="F-box_AtFBL13-like"/>
</dbReference>